<comment type="cofactor">
    <cofactor evidence="1 4">
        <name>FAD</name>
        <dbReference type="ChEBI" id="CHEBI:57692"/>
    </cofactor>
</comment>
<reference evidence="7" key="1">
    <citation type="submission" date="2022-06" db="EMBL/GenBank/DDBJ databases">
        <title>Complete genome sequences of two strains of the flax pathogen Septoria linicola.</title>
        <authorList>
            <person name="Lapalu N."/>
            <person name="Simon A."/>
            <person name="Demenou B."/>
            <person name="Paumier D."/>
            <person name="Guillot M.-P."/>
            <person name="Gout L."/>
            <person name="Valade R."/>
        </authorList>
    </citation>
    <scope>NUCLEOTIDE SEQUENCE</scope>
    <source>
        <strain evidence="7">SE15195</strain>
    </source>
</reference>
<dbReference type="GO" id="GO:0016491">
    <property type="term" value="F:oxidoreductase activity"/>
    <property type="evidence" value="ECO:0007669"/>
    <property type="project" value="UniProtKB-KW"/>
</dbReference>
<dbReference type="Gene3D" id="3.90.660.10">
    <property type="match status" value="1"/>
</dbReference>
<evidence type="ECO:0000313" key="7">
    <source>
        <dbReference type="EMBL" id="USW54238.1"/>
    </source>
</evidence>
<name>A0A9Q9AY83_9PEZI</name>
<protein>
    <recommendedName>
        <fullName evidence="4">Amine oxidase</fullName>
        <ecNumber evidence="4">1.4.3.-</ecNumber>
    </recommendedName>
</protein>
<evidence type="ECO:0000256" key="1">
    <source>
        <dbReference type="ARBA" id="ARBA00001974"/>
    </source>
</evidence>
<feature type="signal peptide" evidence="5">
    <location>
        <begin position="1"/>
        <end position="17"/>
    </location>
</feature>
<dbReference type="InterPro" id="IPR002937">
    <property type="entry name" value="Amino_oxidase"/>
</dbReference>
<feature type="domain" description="Amine oxidase" evidence="6">
    <location>
        <begin position="41"/>
        <end position="459"/>
    </location>
</feature>
<dbReference type="Proteomes" id="UP001056384">
    <property type="component" value="Chromosome 6"/>
</dbReference>
<comment type="similarity">
    <text evidence="4">Belongs to the flavin monoamine oxidase family.</text>
</comment>
<evidence type="ECO:0000256" key="5">
    <source>
        <dbReference type="SAM" id="SignalP"/>
    </source>
</evidence>
<dbReference type="PANTHER" id="PTHR10742">
    <property type="entry name" value="FLAVIN MONOAMINE OXIDASE"/>
    <property type="match status" value="1"/>
</dbReference>
<keyword evidence="5" id="KW-0732">Signal</keyword>
<dbReference type="AlphaFoldDB" id="A0A9Q9AY83"/>
<dbReference type="PANTHER" id="PTHR10742:SF313">
    <property type="entry name" value="AMINE OXIDASE"/>
    <property type="match status" value="1"/>
</dbReference>
<evidence type="ECO:0000256" key="4">
    <source>
        <dbReference type="RuleBase" id="RU362067"/>
    </source>
</evidence>
<accession>A0A9Q9AY83</accession>
<feature type="chain" id="PRO_5040217408" description="Amine oxidase" evidence="5">
    <location>
        <begin position="18"/>
        <end position="489"/>
    </location>
</feature>
<dbReference type="SUPFAM" id="SSF54373">
    <property type="entry name" value="FAD-linked reductases, C-terminal domain"/>
    <property type="match status" value="1"/>
</dbReference>
<keyword evidence="4" id="KW-0285">Flavoprotein</keyword>
<keyword evidence="8" id="KW-1185">Reference proteome</keyword>
<proteinExistence type="inferred from homology"/>
<dbReference type="SUPFAM" id="SSF51905">
    <property type="entry name" value="FAD/NAD(P)-binding domain"/>
    <property type="match status" value="1"/>
</dbReference>
<dbReference type="InterPro" id="IPR036188">
    <property type="entry name" value="FAD/NAD-bd_sf"/>
</dbReference>
<evidence type="ECO:0000256" key="2">
    <source>
        <dbReference type="ARBA" id="ARBA00023002"/>
    </source>
</evidence>
<dbReference type="GO" id="GO:0006598">
    <property type="term" value="P:polyamine catabolic process"/>
    <property type="evidence" value="ECO:0007669"/>
    <property type="project" value="TreeGrafter"/>
</dbReference>
<dbReference type="Pfam" id="PF01593">
    <property type="entry name" value="Amino_oxidase"/>
    <property type="match status" value="1"/>
</dbReference>
<organism evidence="7 8">
    <name type="scientific">Septoria linicola</name>
    <dbReference type="NCBI Taxonomy" id="215465"/>
    <lineage>
        <taxon>Eukaryota</taxon>
        <taxon>Fungi</taxon>
        <taxon>Dikarya</taxon>
        <taxon>Ascomycota</taxon>
        <taxon>Pezizomycotina</taxon>
        <taxon>Dothideomycetes</taxon>
        <taxon>Dothideomycetidae</taxon>
        <taxon>Mycosphaerellales</taxon>
        <taxon>Mycosphaerellaceae</taxon>
        <taxon>Septoria</taxon>
    </lineage>
</organism>
<gene>
    <name evidence="7" type="ORF">Slin15195_G075570</name>
</gene>
<dbReference type="Gene3D" id="3.50.50.60">
    <property type="entry name" value="FAD/NAD(P)-binding domain"/>
    <property type="match status" value="1"/>
</dbReference>
<keyword evidence="4" id="KW-0274">FAD</keyword>
<dbReference type="PRINTS" id="PR00757">
    <property type="entry name" value="AMINEOXDASEF"/>
</dbReference>
<keyword evidence="2 4" id="KW-0560">Oxidoreductase</keyword>
<evidence type="ECO:0000259" key="6">
    <source>
        <dbReference type="Pfam" id="PF01593"/>
    </source>
</evidence>
<evidence type="ECO:0000313" key="8">
    <source>
        <dbReference type="Proteomes" id="UP001056384"/>
    </source>
</evidence>
<dbReference type="InterPro" id="IPR050281">
    <property type="entry name" value="Flavin_monoamine_oxidase"/>
</dbReference>
<feature type="binding site" evidence="3">
    <location>
        <position position="258"/>
    </location>
    <ligand>
        <name>FAD</name>
        <dbReference type="ChEBI" id="CHEBI:57692"/>
    </ligand>
</feature>
<sequence>MKAVLLTAACLTESALAYVAQPRTEDAQCRQTTVAILGAGVAGITAAQALVNASVTDFVIIEANDYIGGRIANVDFGRQSNGDPHKVEIGANWVHGVGGNFVNPIYHLIEKYNINLVSPDYETHLTFNETGPITIDDLWDAYDEVSEEAIAEAGRLLTENVQDESTRTGLALAGWKPEIDDMAAALVEWVNFDWSIAVPPEDSSFIFGTTVENFTYGLFGEDEPFIVESRGYNTIVKGEASTFLHQTNDPRLLLNTTVTNITHSDTGVTIHSSDGTCISAAYAINTVSLGVLQHDSITYHPSLPLWKQTAIQSFGMTTYTKLFLQFNSSWWDPNNTNTEYFYYADPHQRGFYPVFQSLSTPKYLGSDSHILFATVTGSQPYRVERQSDAETQAEIMHVLQSMFPNVTIPEPTAFYYPRWTLTPNFRGSYSYWPPQVTLKSHQNLRGNVGRLLFCGGACEYAVLWVFAWELVFGEGDGAEGGGAVGEEGM</sequence>
<dbReference type="EMBL" id="CP099423">
    <property type="protein sequence ID" value="USW54238.1"/>
    <property type="molecule type" value="Genomic_DNA"/>
</dbReference>
<feature type="binding site" evidence="3">
    <location>
        <begin position="62"/>
        <end position="63"/>
    </location>
    <ligand>
        <name>FAD</name>
        <dbReference type="ChEBI" id="CHEBI:57692"/>
    </ligand>
</feature>
<dbReference type="InterPro" id="IPR001613">
    <property type="entry name" value="Flavin_amine_oxidase"/>
</dbReference>
<evidence type="ECO:0000256" key="3">
    <source>
        <dbReference type="PIRSR" id="PIRSR601613-1"/>
    </source>
</evidence>
<dbReference type="EC" id="1.4.3.-" evidence="4"/>